<organism evidence="1 2">
    <name type="scientific">Marchantia polymorpha</name>
    <name type="common">Common liverwort</name>
    <name type="synonym">Marchantia aquatica</name>
    <dbReference type="NCBI Taxonomy" id="3197"/>
    <lineage>
        <taxon>Eukaryota</taxon>
        <taxon>Viridiplantae</taxon>
        <taxon>Streptophyta</taxon>
        <taxon>Embryophyta</taxon>
        <taxon>Marchantiophyta</taxon>
        <taxon>Marchantiopsida</taxon>
        <taxon>Marchantiidae</taxon>
        <taxon>Marchantiales</taxon>
        <taxon>Marchantiaceae</taxon>
        <taxon>Marchantia</taxon>
    </lineage>
</organism>
<proteinExistence type="predicted"/>
<accession>A0A2R6WPW9</accession>
<reference evidence="2" key="1">
    <citation type="journal article" date="2017" name="Cell">
        <title>Insights into land plant evolution garnered from the Marchantia polymorpha genome.</title>
        <authorList>
            <person name="Bowman J.L."/>
            <person name="Kohchi T."/>
            <person name="Yamato K.T."/>
            <person name="Jenkins J."/>
            <person name="Shu S."/>
            <person name="Ishizaki K."/>
            <person name="Yamaoka S."/>
            <person name="Nishihama R."/>
            <person name="Nakamura Y."/>
            <person name="Berger F."/>
            <person name="Adam C."/>
            <person name="Aki S.S."/>
            <person name="Althoff F."/>
            <person name="Araki T."/>
            <person name="Arteaga-Vazquez M.A."/>
            <person name="Balasubrmanian S."/>
            <person name="Barry K."/>
            <person name="Bauer D."/>
            <person name="Boehm C.R."/>
            <person name="Briginshaw L."/>
            <person name="Caballero-Perez J."/>
            <person name="Catarino B."/>
            <person name="Chen F."/>
            <person name="Chiyoda S."/>
            <person name="Chovatia M."/>
            <person name="Davies K.M."/>
            <person name="Delmans M."/>
            <person name="Demura T."/>
            <person name="Dierschke T."/>
            <person name="Dolan L."/>
            <person name="Dorantes-Acosta A.E."/>
            <person name="Eklund D.M."/>
            <person name="Florent S.N."/>
            <person name="Flores-Sandoval E."/>
            <person name="Fujiyama A."/>
            <person name="Fukuzawa H."/>
            <person name="Galik B."/>
            <person name="Grimanelli D."/>
            <person name="Grimwood J."/>
            <person name="Grossniklaus U."/>
            <person name="Hamada T."/>
            <person name="Haseloff J."/>
            <person name="Hetherington A.J."/>
            <person name="Higo A."/>
            <person name="Hirakawa Y."/>
            <person name="Hundley H.N."/>
            <person name="Ikeda Y."/>
            <person name="Inoue K."/>
            <person name="Inoue S.I."/>
            <person name="Ishida S."/>
            <person name="Jia Q."/>
            <person name="Kakita M."/>
            <person name="Kanazawa T."/>
            <person name="Kawai Y."/>
            <person name="Kawashima T."/>
            <person name="Kennedy M."/>
            <person name="Kinose K."/>
            <person name="Kinoshita T."/>
            <person name="Kohara Y."/>
            <person name="Koide E."/>
            <person name="Komatsu K."/>
            <person name="Kopischke S."/>
            <person name="Kubo M."/>
            <person name="Kyozuka J."/>
            <person name="Lagercrantz U."/>
            <person name="Lin S.S."/>
            <person name="Lindquist E."/>
            <person name="Lipzen A.M."/>
            <person name="Lu C.W."/>
            <person name="De Luna E."/>
            <person name="Martienssen R.A."/>
            <person name="Minamino N."/>
            <person name="Mizutani M."/>
            <person name="Mizutani M."/>
            <person name="Mochizuki N."/>
            <person name="Monte I."/>
            <person name="Mosher R."/>
            <person name="Nagasaki H."/>
            <person name="Nakagami H."/>
            <person name="Naramoto S."/>
            <person name="Nishitani K."/>
            <person name="Ohtani M."/>
            <person name="Okamoto T."/>
            <person name="Okumura M."/>
            <person name="Phillips J."/>
            <person name="Pollak B."/>
            <person name="Reinders A."/>
            <person name="Rovekamp M."/>
            <person name="Sano R."/>
            <person name="Sawa S."/>
            <person name="Schmid M.W."/>
            <person name="Shirakawa M."/>
            <person name="Solano R."/>
            <person name="Spunde A."/>
            <person name="Suetsugu N."/>
            <person name="Sugano S."/>
            <person name="Sugiyama A."/>
            <person name="Sun R."/>
            <person name="Suzuki Y."/>
            <person name="Takenaka M."/>
            <person name="Takezawa D."/>
            <person name="Tomogane H."/>
            <person name="Tsuzuki M."/>
            <person name="Ueda T."/>
            <person name="Umeda M."/>
            <person name="Ward J.M."/>
            <person name="Watanabe Y."/>
            <person name="Yazaki K."/>
            <person name="Yokoyama R."/>
            <person name="Yoshitake Y."/>
            <person name="Yotsui I."/>
            <person name="Zachgo S."/>
            <person name="Schmutz J."/>
        </authorList>
    </citation>
    <scope>NUCLEOTIDE SEQUENCE [LARGE SCALE GENOMIC DNA]</scope>
    <source>
        <strain evidence="2">Tak-1</strain>
    </source>
</reference>
<evidence type="ECO:0000313" key="2">
    <source>
        <dbReference type="Proteomes" id="UP000244005"/>
    </source>
</evidence>
<protein>
    <submittedName>
        <fullName evidence="1">Uncharacterized protein</fullName>
    </submittedName>
</protein>
<sequence>MDFTQCISPTLQDDAWVEQQQQVALWDQHLLFLREQQLCLWGQNESELQYLYECDPSYRYCSSVGSSRPPTRRMGSYSSKNSSRIHSLQSFDDYDKEAQFMLDSWISCSGCKVFSLPLQLQILTLLLTWL</sequence>
<dbReference type="Gramene" id="Mp7g09300.1">
    <property type="protein sequence ID" value="Mp7g09300.1.cds1"/>
    <property type="gene ID" value="Mp7g09300"/>
</dbReference>
<keyword evidence="2" id="KW-1185">Reference proteome</keyword>
<gene>
    <name evidence="1" type="ORF">MARPO_0068s0083</name>
</gene>
<dbReference type="EMBL" id="KZ772740">
    <property type="protein sequence ID" value="PTQ35874.1"/>
    <property type="molecule type" value="Genomic_DNA"/>
</dbReference>
<name>A0A2R6WPW9_MARPO</name>
<evidence type="ECO:0000313" key="1">
    <source>
        <dbReference type="EMBL" id="PTQ35874.1"/>
    </source>
</evidence>
<dbReference type="AlphaFoldDB" id="A0A2R6WPW9"/>
<dbReference type="Proteomes" id="UP000244005">
    <property type="component" value="Unassembled WGS sequence"/>
</dbReference>